<dbReference type="InterPro" id="IPR036097">
    <property type="entry name" value="HisK_dim/P_sf"/>
</dbReference>
<evidence type="ECO:0000313" key="11">
    <source>
        <dbReference type="Proteomes" id="UP000547209"/>
    </source>
</evidence>
<evidence type="ECO:0000256" key="1">
    <source>
        <dbReference type="ARBA" id="ARBA00000085"/>
    </source>
</evidence>
<dbReference type="Gene3D" id="1.10.287.130">
    <property type="match status" value="1"/>
</dbReference>
<dbReference type="EC" id="2.7.13.3" evidence="2"/>
<keyword evidence="7" id="KW-0067">ATP-binding</keyword>
<evidence type="ECO:0000256" key="5">
    <source>
        <dbReference type="ARBA" id="ARBA00022741"/>
    </source>
</evidence>
<dbReference type="GO" id="GO:0005524">
    <property type="term" value="F:ATP binding"/>
    <property type="evidence" value="ECO:0007669"/>
    <property type="project" value="UniProtKB-KW"/>
</dbReference>
<dbReference type="CDD" id="cd00082">
    <property type="entry name" value="HisKA"/>
    <property type="match status" value="1"/>
</dbReference>
<organism evidence="10 11">
    <name type="scientific">Cohnella nanjingensis</name>
    <dbReference type="NCBI Taxonomy" id="1387779"/>
    <lineage>
        <taxon>Bacteria</taxon>
        <taxon>Bacillati</taxon>
        <taxon>Bacillota</taxon>
        <taxon>Bacilli</taxon>
        <taxon>Bacillales</taxon>
        <taxon>Paenibacillaceae</taxon>
        <taxon>Cohnella</taxon>
    </lineage>
</organism>
<dbReference type="AlphaFoldDB" id="A0A7X0RXN5"/>
<keyword evidence="11" id="KW-1185">Reference proteome</keyword>
<dbReference type="PANTHER" id="PTHR43065">
    <property type="entry name" value="SENSOR HISTIDINE KINASE"/>
    <property type="match status" value="1"/>
</dbReference>
<name>A0A7X0RXN5_9BACL</name>
<dbReference type="Gene3D" id="3.30.450.20">
    <property type="entry name" value="PAS domain"/>
    <property type="match status" value="1"/>
</dbReference>
<dbReference type="Pfam" id="PF00512">
    <property type="entry name" value="HisKA"/>
    <property type="match status" value="1"/>
</dbReference>
<protein>
    <recommendedName>
        <fullName evidence="2">histidine kinase</fullName>
        <ecNumber evidence="2">2.7.13.3</ecNumber>
    </recommendedName>
</protein>
<accession>A0A7X0RXN5</accession>
<dbReference type="Proteomes" id="UP000547209">
    <property type="component" value="Unassembled WGS sequence"/>
</dbReference>
<dbReference type="PRINTS" id="PR00344">
    <property type="entry name" value="BCTRLSENSOR"/>
</dbReference>
<dbReference type="PROSITE" id="PS50109">
    <property type="entry name" value="HIS_KIN"/>
    <property type="match status" value="1"/>
</dbReference>
<dbReference type="SUPFAM" id="SSF47384">
    <property type="entry name" value="Homodimeric domain of signal transducing histidine kinase"/>
    <property type="match status" value="1"/>
</dbReference>
<keyword evidence="4" id="KW-0808">Transferase</keyword>
<dbReference type="SMART" id="SM00387">
    <property type="entry name" value="HATPase_c"/>
    <property type="match status" value="1"/>
</dbReference>
<sequence>MDETLARRAGTGRNAEARNRQDRYVKRFAERMLADEATGVLLVDADFRIVEVNPMVCEVFDSARADLIGLTVEGWNERMSVPLPLERSLLAGETFRNRKLVWGTGDRMRELMLDGDVLQDGDETIGAYVMFRDVSQLTMLEEQVRRSDRLKMIGQIAAGTAHEIRNPLTAIKGFMQLLQKSLTEQRMAREQEFVTIVLSELDRVHELVNEFLLLSKSRETKFEPVRLGRILQEMLPMLRNEAMLHDITLRYEPRNDLPLVLADKEMLKQVFLNLGKNAIEAMGKGGSLVIRERRGDPRLGQVSVDICDTGGGIPAELLDRVFDPFFTTKEQGTGLGLSICQRIVHDLGGHIDVASSSAGTVFTVSIPFVGVRGSGMASGGGALSLDDV</sequence>
<comment type="catalytic activity">
    <reaction evidence="1">
        <text>ATP + protein L-histidine = ADP + protein N-phospho-L-histidine.</text>
        <dbReference type="EC" id="2.7.13.3"/>
    </reaction>
</comment>
<dbReference type="Gene3D" id="3.30.565.10">
    <property type="entry name" value="Histidine kinase-like ATPase, C-terminal domain"/>
    <property type="match status" value="1"/>
</dbReference>
<keyword evidence="3" id="KW-0597">Phosphoprotein</keyword>
<evidence type="ECO:0000256" key="4">
    <source>
        <dbReference type="ARBA" id="ARBA00022679"/>
    </source>
</evidence>
<dbReference type="InterPro" id="IPR036890">
    <property type="entry name" value="HATPase_C_sf"/>
</dbReference>
<keyword evidence="8" id="KW-0902">Two-component regulatory system</keyword>
<evidence type="ECO:0000259" key="9">
    <source>
        <dbReference type="PROSITE" id="PS50109"/>
    </source>
</evidence>
<proteinExistence type="predicted"/>
<dbReference type="InterPro" id="IPR003594">
    <property type="entry name" value="HATPase_dom"/>
</dbReference>
<evidence type="ECO:0000256" key="2">
    <source>
        <dbReference type="ARBA" id="ARBA00012438"/>
    </source>
</evidence>
<dbReference type="GO" id="GO:0000155">
    <property type="term" value="F:phosphorelay sensor kinase activity"/>
    <property type="evidence" value="ECO:0007669"/>
    <property type="project" value="InterPro"/>
</dbReference>
<dbReference type="PANTHER" id="PTHR43065:SF10">
    <property type="entry name" value="PEROXIDE STRESS-ACTIVATED HISTIDINE KINASE MAK3"/>
    <property type="match status" value="1"/>
</dbReference>
<dbReference type="EMBL" id="JACJVP010000081">
    <property type="protein sequence ID" value="MBB6675567.1"/>
    <property type="molecule type" value="Genomic_DNA"/>
</dbReference>
<reference evidence="10 11" key="1">
    <citation type="submission" date="2020-08" db="EMBL/GenBank/DDBJ databases">
        <title>Cohnella phylogeny.</title>
        <authorList>
            <person name="Dunlap C."/>
        </authorList>
    </citation>
    <scope>NUCLEOTIDE SEQUENCE [LARGE SCALE GENOMIC DNA]</scope>
    <source>
        <strain evidence="10 11">DSM 28246</strain>
    </source>
</reference>
<dbReference type="CDD" id="cd00130">
    <property type="entry name" value="PAS"/>
    <property type="match status" value="1"/>
</dbReference>
<comment type="caution">
    <text evidence="10">The sequence shown here is derived from an EMBL/GenBank/DDBJ whole genome shotgun (WGS) entry which is preliminary data.</text>
</comment>
<dbReference type="InterPro" id="IPR035965">
    <property type="entry name" value="PAS-like_dom_sf"/>
</dbReference>
<dbReference type="SUPFAM" id="SSF55874">
    <property type="entry name" value="ATPase domain of HSP90 chaperone/DNA topoisomerase II/histidine kinase"/>
    <property type="match status" value="1"/>
</dbReference>
<evidence type="ECO:0000256" key="7">
    <source>
        <dbReference type="ARBA" id="ARBA00022840"/>
    </source>
</evidence>
<feature type="domain" description="Histidine kinase" evidence="9">
    <location>
        <begin position="159"/>
        <end position="370"/>
    </location>
</feature>
<keyword evidence="6 10" id="KW-0418">Kinase</keyword>
<gene>
    <name evidence="10" type="ORF">H7C19_33395</name>
</gene>
<evidence type="ECO:0000256" key="3">
    <source>
        <dbReference type="ARBA" id="ARBA00022553"/>
    </source>
</evidence>
<dbReference type="InterPro" id="IPR003661">
    <property type="entry name" value="HisK_dim/P_dom"/>
</dbReference>
<dbReference type="SUPFAM" id="SSF55785">
    <property type="entry name" value="PYP-like sensor domain (PAS domain)"/>
    <property type="match status" value="1"/>
</dbReference>
<evidence type="ECO:0000256" key="6">
    <source>
        <dbReference type="ARBA" id="ARBA00022777"/>
    </source>
</evidence>
<keyword evidence="5" id="KW-0547">Nucleotide-binding</keyword>
<dbReference type="Pfam" id="PF02518">
    <property type="entry name" value="HATPase_c"/>
    <property type="match status" value="1"/>
</dbReference>
<dbReference type="InterPro" id="IPR004358">
    <property type="entry name" value="Sig_transdc_His_kin-like_C"/>
</dbReference>
<dbReference type="InterPro" id="IPR005467">
    <property type="entry name" value="His_kinase_dom"/>
</dbReference>
<evidence type="ECO:0000313" key="10">
    <source>
        <dbReference type="EMBL" id="MBB6675567.1"/>
    </source>
</evidence>
<evidence type="ECO:0000256" key="8">
    <source>
        <dbReference type="ARBA" id="ARBA00023012"/>
    </source>
</evidence>
<dbReference type="InterPro" id="IPR000014">
    <property type="entry name" value="PAS"/>
</dbReference>
<dbReference type="SMART" id="SM00388">
    <property type="entry name" value="HisKA"/>
    <property type="match status" value="1"/>
</dbReference>